<dbReference type="InterPro" id="IPR036770">
    <property type="entry name" value="Ankyrin_rpt-contain_sf"/>
</dbReference>
<accession>A0AA39R1C0</accession>
<gene>
    <name evidence="1" type="ORF">JMJ35_006081</name>
</gene>
<proteinExistence type="predicted"/>
<comment type="caution">
    <text evidence="1">The sequence shown here is derived from an EMBL/GenBank/DDBJ whole genome shotgun (WGS) entry which is preliminary data.</text>
</comment>
<dbReference type="AlphaFoldDB" id="A0AA39R1C0"/>
<dbReference type="SUPFAM" id="SSF48403">
    <property type="entry name" value="Ankyrin repeat"/>
    <property type="match status" value="1"/>
</dbReference>
<dbReference type="EMBL" id="JAFEKC020000013">
    <property type="protein sequence ID" value="KAK0511508.1"/>
    <property type="molecule type" value="Genomic_DNA"/>
</dbReference>
<dbReference type="Proteomes" id="UP001166286">
    <property type="component" value="Unassembled WGS sequence"/>
</dbReference>
<sequence>MDVVASGITIGALAASIAKSVVKLKACWEAIQDASDDIHFLVKRVELLSLVLRDIQDDQTQNPVSSLLLDGSTVSTCLETCKAAADRLGQLADKMAKKYRVVSSTEEEMALLRLQPDIIQAKIMQALPSGTSPTPLALQPHQNDRLAPVSSSEATGTRVQGSGTQSYQSFWQLTGAFNVLGDLTVSRKSYEKKSTKESDSFQDLEAHEEVRAFYRGPAWLVNRAWALHAVKARNGWDCYFRQYNILPSSSPVFMYARSGNVTGLRELFDKNQASLWDCCDDGWSPLHLGADSNHRNNVGESPTELAIELLSPNRLGTHEEALDLSCLLTKKAEVDPSYLRFYHGSEEVFTLWQQSLSPQYYETALEERIELAIELSLDHYSNGPALFRRALTRGHIPRLAVGMRNGKGQTVLHAVALVLGEFAQYMLKHPLAQNKLYEEDLAGWRLILREVISEGADLHSTDSASHTPFTSLLSGISDSTSGDALYPRVDTLNAWLNDLRDCGVDLYEYGRREEGLYRDSSASGDIERNWAPFLRPGIWKLVSFTYGGSPSDWHL</sequence>
<keyword evidence="2" id="KW-1185">Reference proteome</keyword>
<reference evidence="1" key="1">
    <citation type="submission" date="2023-03" db="EMBL/GenBank/DDBJ databases">
        <title>Complete genome of Cladonia borealis.</title>
        <authorList>
            <person name="Park H."/>
        </authorList>
    </citation>
    <scope>NUCLEOTIDE SEQUENCE</scope>
    <source>
        <strain evidence="1">ANT050790</strain>
    </source>
</reference>
<dbReference type="Gene3D" id="1.25.40.20">
    <property type="entry name" value="Ankyrin repeat-containing domain"/>
    <property type="match status" value="1"/>
</dbReference>
<evidence type="ECO:0000313" key="1">
    <source>
        <dbReference type="EMBL" id="KAK0511508.1"/>
    </source>
</evidence>
<evidence type="ECO:0000313" key="2">
    <source>
        <dbReference type="Proteomes" id="UP001166286"/>
    </source>
</evidence>
<protein>
    <recommendedName>
        <fullName evidence="3">Fungal N-terminal domain-containing protein</fullName>
    </recommendedName>
</protein>
<evidence type="ECO:0008006" key="3">
    <source>
        <dbReference type="Google" id="ProtNLM"/>
    </source>
</evidence>
<organism evidence="1 2">
    <name type="scientific">Cladonia borealis</name>
    <dbReference type="NCBI Taxonomy" id="184061"/>
    <lineage>
        <taxon>Eukaryota</taxon>
        <taxon>Fungi</taxon>
        <taxon>Dikarya</taxon>
        <taxon>Ascomycota</taxon>
        <taxon>Pezizomycotina</taxon>
        <taxon>Lecanoromycetes</taxon>
        <taxon>OSLEUM clade</taxon>
        <taxon>Lecanoromycetidae</taxon>
        <taxon>Lecanorales</taxon>
        <taxon>Lecanorineae</taxon>
        <taxon>Cladoniaceae</taxon>
        <taxon>Cladonia</taxon>
    </lineage>
</organism>
<name>A0AA39R1C0_9LECA</name>